<gene>
    <name evidence="1" type="ORF">RPERSI_LOCUS19939</name>
</gene>
<proteinExistence type="predicted"/>
<organism evidence="1 2">
    <name type="scientific">Racocetra persica</name>
    <dbReference type="NCBI Taxonomy" id="160502"/>
    <lineage>
        <taxon>Eukaryota</taxon>
        <taxon>Fungi</taxon>
        <taxon>Fungi incertae sedis</taxon>
        <taxon>Mucoromycota</taxon>
        <taxon>Glomeromycotina</taxon>
        <taxon>Glomeromycetes</taxon>
        <taxon>Diversisporales</taxon>
        <taxon>Gigasporaceae</taxon>
        <taxon>Racocetra</taxon>
    </lineage>
</organism>
<name>A0ACA9RIU3_9GLOM</name>
<dbReference type="Proteomes" id="UP000789920">
    <property type="component" value="Unassembled WGS sequence"/>
</dbReference>
<evidence type="ECO:0000313" key="2">
    <source>
        <dbReference type="Proteomes" id="UP000789920"/>
    </source>
</evidence>
<protein>
    <submittedName>
        <fullName evidence="1">25942_t:CDS:1</fullName>
    </submittedName>
</protein>
<sequence>FQIIFDKLEELFITSRKIDNKICTPQNTTDYLFMVLLLETGTHLIIENFNCGFDKVRKIVKESVAYGSLFNNEEEILIK</sequence>
<evidence type="ECO:0000313" key="1">
    <source>
        <dbReference type="EMBL" id="CAG8795346.1"/>
    </source>
</evidence>
<feature type="non-terminal residue" evidence="1">
    <location>
        <position position="1"/>
    </location>
</feature>
<reference evidence="1" key="1">
    <citation type="submission" date="2021-06" db="EMBL/GenBank/DDBJ databases">
        <authorList>
            <person name="Kallberg Y."/>
            <person name="Tangrot J."/>
            <person name="Rosling A."/>
        </authorList>
    </citation>
    <scope>NUCLEOTIDE SEQUENCE</scope>
    <source>
        <strain evidence="1">MA461A</strain>
    </source>
</reference>
<feature type="non-terminal residue" evidence="1">
    <location>
        <position position="79"/>
    </location>
</feature>
<keyword evidence="2" id="KW-1185">Reference proteome</keyword>
<comment type="caution">
    <text evidence="1">The sequence shown here is derived from an EMBL/GenBank/DDBJ whole genome shotgun (WGS) entry which is preliminary data.</text>
</comment>
<accession>A0ACA9RIU3</accession>
<dbReference type="EMBL" id="CAJVQC010055424">
    <property type="protein sequence ID" value="CAG8795346.1"/>
    <property type="molecule type" value="Genomic_DNA"/>
</dbReference>